<dbReference type="STRING" id="364200.SAMN04488515_0176"/>
<keyword evidence="6 12" id="KW-0067">ATP-binding</keyword>
<dbReference type="NCBIfam" id="TIGR02142">
    <property type="entry name" value="modC_ABC"/>
    <property type="match status" value="1"/>
</dbReference>
<sequence>MIEVDIQHRLGDFALDASFSTPVGVTALFGRSGSGKTSIINAIAGLLRPDRGRVSVNGAVFFDTDKGIWLPPHKRRVGYVFQDARLFPHLSVHQNLRYGGQHDEARIICLLGLQGLLERQPNRLSGGERQRVALGRALMCDPQLLLLDEPLAALDGPRKAEILPYLEALRDTAEIPIIYVSHAIAEVARLGTSLAVIRNGRVARVGPLEEVMADPASLALLGRADAGAVLTAVVQRHDSDDALTEVACAGGTVLLQGKIGQVGARLRLRVPAQDIILSTQAPAGLSALNALPVEILGITEGDGPALAVSLKAGDERLLAQISTRSARAMNLSVGSQVYAIFKVTAATPDFGQGES</sequence>
<dbReference type="EMBL" id="FOIZ01000001">
    <property type="protein sequence ID" value="SEV90869.1"/>
    <property type="molecule type" value="Genomic_DNA"/>
</dbReference>
<evidence type="ECO:0000256" key="3">
    <source>
        <dbReference type="ARBA" id="ARBA00022505"/>
    </source>
</evidence>
<protein>
    <submittedName>
        <fullName evidence="12">Molybdate transport system ATP-binding protein</fullName>
    </submittedName>
</protein>
<dbReference type="InterPro" id="IPR005116">
    <property type="entry name" value="Transp-assoc_OB_typ1"/>
</dbReference>
<dbReference type="InterPro" id="IPR011868">
    <property type="entry name" value="ModC_ABC_ATP-bd"/>
</dbReference>
<feature type="domain" description="Mop" evidence="11">
    <location>
        <begin position="284"/>
        <end position="350"/>
    </location>
</feature>
<dbReference type="GO" id="GO:0005524">
    <property type="term" value="F:ATP binding"/>
    <property type="evidence" value="ECO:0007669"/>
    <property type="project" value="UniProtKB-KW"/>
</dbReference>
<evidence type="ECO:0000256" key="1">
    <source>
        <dbReference type="ARBA" id="ARBA00022448"/>
    </source>
</evidence>
<evidence type="ECO:0000313" key="13">
    <source>
        <dbReference type="Proteomes" id="UP000199167"/>
    </source>
</evidence>
<dbReference type="InterPro" id="IPR008995">
    <property type="entry name" value="Mo/tungstate-bd_C_term_dom"/>
</dbReference>
<dbReference type="SMART" id="SM00382">
    <property type="entry name" value="AAA"/>
    <property type="match status" value="1"/>
</dbReference>
<dbReference type="OrthoDB" id="9802264at2"/>
<evidence type="ECO:0000256" key="5">
    <source>
        <dbReference type="ARBA" id="ARBA00022741"/>
    </source>
</evidence>
<keyword evidence="3 9" id="KW-0500">Molybdenum</keyword>
<keyword evidence="2" id="KW-1003">Cell membrane</keyword>
<name>A0A1I0MQN7_9RHOB</name>
<dbReference type="PANTHER" id="PTHR43514:SF4">
    <property type="entry name" value="ABC TRANSPORTER I FAMILY MEMBER 10"/>
    <property type="match status" value="1"/>
</dbReference>
<dbReference type="SUPFAM" id="SSF50331">
    <property type="entry name" value="MOP-like"/>
    <property type="match status" value="1"/>
</dbReference>
<keyword evidence="4" id="KW-0997">Cell inner membrane</keyword>
<evidence type="ECO:0000256" key="2">
    <source>
        <dbReference type="ARBA" id="ARBA00022475"/>
    </source>
</evidence>
<feature type="domain" description="ABC transporter" evidence="10">
    <location>
        <begin position="1"/>
        <end position="224"/>
    </location>
</feature>
<keyword evidence="13" id="KW-1185">Reference proteome</keyword>
<keyword evidence="8" id="KW-0472">Membrane</keyword>
<dbReference type="RefSeq" id="WP_089989122.1">
    <property type="nucleotide sequence ID" value="NZ_FOIZ01000001.1"/>
</dbReference>
<reference evidence="12 13" key="1">
    <citation type="submission" date="2016-10" db="EMBL/GenBank/DDBJ databases">
        <authorList>
            <person name="de Groot N.N."/>
        </authorList>
    </citation>
    <scope>NUCLEOTIDE SEQUENCE [LARGE SCALE GENOMIC DNA]</scope>
    <source>
        <strain evidence="12 13">DSM 17925</strain>
    </source>
</reference>
<dbReference type="PROSITE" id="PS50893">
    <property type="entry name" value="ABC_TRANSPORTER_2"/>
    <property type="match status" value="1"/>
</dbReference>
<dbReference type="Pfam" id="PF03459">
    <property type="entry name" value="TOBE"/>
    <property type="match status" value="1"/>
</dbReference>
<dbReference type="PANTHER" id="PTHR43514">
    <property type="entry name" value="ABC TRANSPORTER I FAMILY MEMBER 10"/>
    <property type="match status" value="1"/>
</dbReference>
<dbReference type="PROSITE" id="PS51866">
    <property type="entry name" value="MOP"/>
    <property type="match status" value="1"/>
</dbReference>
<dbReference type="Gene3D" id="2.40.50.100">
    <property type="match status" value="1"/>
</dbReference>
<dbReference type="Gene3D" id="3.40.50.300">
    <property type="entry name" value="P-loop containing nucleotide triphosphate hydrolases"/>
    <property type="match status" value="1"/>
</dbReference>
<dbReference type="InterPro" id="IPR017871">
    <property type="entry name" value="ABC_transporter-like_CS"/>
</dbReference>
<dbReference type="GO" id="GO:0140359">
    <property type="term" value="F:ABC-type transporter activity"/>
    <property type="evidence" value="ECO:0007669"/>
    <property type="project" value="InterPro"/>
</dbReference>
<evidence type="ECO:0000313" key="12">
    <source>
        <dbReference type="EMBL" id="SEV90869.1"/>
    </source>
</evidence>
<evidence type="ECO:0000259" key="11">
    <source>
        <dbReference type="PROSITE" id="PS51866"/>
    </source>
</evidence>
<gene>
    <name evidence="12" type="ORF">SAMN04488515_0176</name>
</gene>
<dbReference type="InterPro" id="IPR027417">
    <property type="entry name" value="P-loop_NTPase"/>
</dbReference>
<evidence type="ECO:0000256" key="9">
    <source>
        <dbReference type="PROSITE-ProRule" id="PRU01213"/>
    </source>
</evidence>
<dbReference type="Proteomes" id="UP000199167">
    <property type="component" value="Unassembled WGS sequence"/>
</dbReference>
<dbReference type="GO" id="GO:0016887">
    <property type="term" value="F:ATP hydrolysis activity"/>
    <property type="evidence" value="ECO:0007669"/>
    <property type="project" value="InterPro"/>
</dbReference>
<evidence type="ECO:0000256" key="8">
    <source>
        <dbReference type="ARBA" id="ARBA00023136"/>
    </source>
</evidence>
<keyword evidence="1" id="KW-0813">Transport</keyword>
<dbReference type="InterPro" id="IPR003439">
    <property type="entry name" value="ABC_transporter-like_ATP-bd"/>
</dbReference>
<dbReference type="GO" id="GO:0015098">
    <property type="term" value="F:molybdate ion transmembrane transporter activity"/>
    <property type="evidence" value="ECO:0007669"/>
    <property type="project" value="InterPro"/>
</dbReference>
<keyword evidence="7" id="KW-1278">Translocase</keyword>
<keyword evidence="5" id="KW-0547">Nucleotide-binding</keyword>
<dbReference type="SUPFAM" id="SSF52540">
    <property type="entry name" value="P-loop containing nucleoside triphosphate hydrolases"/>
    <property type="match status" value="1"/>
</dbReference>
<dbReference type="InterPro" id="IPR004606">
    <property type="entry name" value="Mop_domain"/>
</dbReference>
<proteinExistence type="predicted"/>
<accession>A0A1I0MQN7</accession>
<evidence type="ECO:0000259" key="10">
    <source>
        <dbReference type="PROSITE" id="PS50893"/>
    </source>
</evidence>
<dbReference type="InterPro" id="IPR050334">
    <property type="entry name" value="Molybdenum_import_ModC"/>
</dbReference>
<dbReference type="AlphaFoldDB" id="A0A1I0MQN7"/>
<evidence type="ECO:0000256" key="6">
    <source>
        <dbReference type="ARBA" id="ARBA00022840"/>
    </source>
</evidence>
<dbReference type="GO" id="GO:0016020">
    <property type="term" value="C:membrane"/>
    <property type="evidence" value="ECO:0007669"/>
    <property type="project" value="InterPro"/>
</dbReference>
<evidence type="ECO:0000256" key="4">
    <source>
        <dbReference type="ARBA" id="ARBA00022519"/>
    </source>
</evidence>
<organism evidence="12 13">
    <name type="scientific">Cognatiyoonia koreensis</name>
    <dbReference type="NCBI Taxonomy" id="364200"/>
    <lineage>
        <taxon>Bacteria</taxon>
        <taxon>Pseudomonadati</taxon>
        <taxon>Pseudomonadota</taxon>
        <taxon>Alphaproteobacteria</taxon>
        <taxon>Rhodobacterales</taxon>
        <taxon>Paracoccaceae</taxon>
        <taxon>Cognatiyoonia</taxon>
    </lineage>
</organism>
<dbReference type="InterPro" id="IPR003593">
    <property type="entry name" value="AAA+_ATPase"/>
</dbReference>
<dbReference type="PROSITE" id="PS00211">
    <property type="entry name" value="ABC_TRANSPORTER_1"/>
    <property type="match status" value="1"/>
</dbReference>
<evidence type="ECO:0000256" key="7">
    <source>
        <dbReference type="ARBA" id="ARBA00022967"/>
    </source>
</evidence>
<dbReference type="Pfam" id="PF00005">
    <property type="entry name" value="ABC_tran"/>
    <property type="match status" value="1"/>
</dbReference>